<organism evidence="2 3">
    <name type="scientific">Zavarzinia aquatilis</name>
    <dbReference type="NCBI Taxonomy" id="2211142"/>
    <lineage>
        <taxon>Bacteria</taxon>
        <taxon>Pseudomonadati</taxon>
        <taxon>Pseudomonadota</taxon>
        <taxon>Alphaproteobacteria</taxon>
        <taxon>Rhodospirillales</taxon>
        <taxon>Zavarziniaceae</taxon>
        <taxon>Zavarzinia</taxon>
    </lineage>
</organism>
<evidence type="ECO:0000313" key="2">
    <source>
        <dbReference type="EMBL" id="PWR22987.1"/>
    </source>
</evidence>
<accession>A0A317E7F2</accession>
<keyword evidence="3" id="KW-1185">Reference proteome</keyword>
<name>A0A317E7F2_9PROT</name>
<dbReference type="InterPro" id="IPR039536">
    <property type="entry name" value="TetR_C_Proteobacteria"/>
</dbReference>
<evidence type="ECO:0000259" key="1">
    <source>
        <dbReference type="Pfam" id="PF14246"/>
    </source>
</evidence>
<dbReference type="InterPro" id="IPR036271">
    <property type="entry name" value="Tet_transcr_reg_TetR-rel_C_sf"/>
</dbReference>
<proteinExistence type="predicted"/>
<dbReference type="EMBL" id="QGLE01000005">
    <property type="protein sequence ID" value="PWR22987.1"/>
    <property type="molecule type" value="Genomic_DNA"/>
</dbReference>
<feature type="domain" description="Transcriptional regulator TetR C-terminal Proteobacteria type" evidence="1">
    <location>
        <begin position="22"/>
        <end position="134"/>
    </location>
</feature>
<sequence>MEMMLPGLDEYVVGRREELEPVLNRILNGLAPLGLSEGGLAANRLATTEVMRVPEMVAAFYREGHEKIVAALGRWLARQQEAGHIRLADPAQAAAMLLSMAYADLTRRATISGEAPTPDAIARWVAQAVAVFLRGVAA</sequence>
<protein>
    <recommendedName>
        <fullName evidence="1">Transcriptional regulator TetR C-terminal Proteobacteria type domain-containing protein</fullName>
    </recommendedName>
</protein>
<comment type="caution">
    <text evidence="2">The sequence shown here is derived from an EMBL/GenBank/DDBJ whole genome shotgun (WGS) entry which is preliminary data.</text>
</comment>
<dbReference type="AlphaFoldDB" id="A0A317E7F2"/>
<reference evidence="2 3" key="1">
    <citation type="submission" date="2018-05" db="EMBL/GenBank/DDBJ databases">
        <title>Zavarzinia sp. HR-AS.</title>
        <authorList>
            <person name="Lee Y."/>
            <person name="Jeon C.O."/>
        </authorList>
    </citation>
    <scope>NUCLEOTIDE SEQUENCE [LARGE SCALE GENOMIC DNA]</scope>
    <source>
        <strain evidence="2 3">HR-AS</strain>
    </source>
</reference>
<dbReference type="SUPFAM" id="SSF48498">
    <property type="entry name" value="Tetracyclin repressor-like, C-terminal domain"/>
    <property type="match status" value="1"/>
</dbReference>
<dbReference type="Proteomes" id="UP000245461">
    <property type="component" value="Unassembled WGS sequence"/>
</dbReference>
<dbReference type="Pfam" id="PF14246">
    <property type="entry name" value="TetR_C_7"/>
    <property type="match status" value="1"/>
</dbReference>
<gene>
    <name evidence="2" type="ORF">DKG74_10380</name>
</gene>
<dbReference type="Gene3D" id="1.10.357.10">
    <property type="entry name" value="Tetracycline Repressor, domain 2"/>
    <property type="match status" value="1"/>
</dbReference>
<evidence type="ECO:0000313" key="3">
    <source>
        <dbReference type="Proteomes" id="UP000245461"/>
    </source>
</evidence>